<protein>
    <submittedName>
        <fullName evidence="2">Uncharacterized protein</fullName>
    </submittedName>
</protein>
<accession>A0A9J6EDU7</accession>
<reference evidence="2" key="2">
    <citation type="submission" date="2021-09" db="EMBL/GenBank/DDBJ databases">
        <authorList>
            <person name="Jia N."/>
            <person name="Wang J."/>
            <person name="Shi W."/>
            <person name="Du L."/>
            <person name="Sun Y."/>
            <person name="Zhan W."/>
            <person name="Jiang J."/>
            <person name="Wang Q."/>
            <person name="Zhang B."/>
            <person name="Ji P."/>
            <person name="Sakyi L.B."/>
            <person name="Cui X."/>
            <person name="Yuan T."/>
            <person name="Jiang B."/>
            <person name="Yang W."/>
            <person name="Lam T.T.-Y."/>
            <person name="Chang Q."/>
            <person name="Ding S."/>
            <person name="Wang X."/>
            <person name="Zhu J."/>
            <person name="Ruan X."/>
            <person name="Zhao L."/>
            <person name="Wei J."/>
            <person name="Que T."/>
            <person name="Du C."/>
            <person name="Cheng J."/>
            <person name="Dai P."/>
            <person name="Han X."/>
            <person name="Huang E."/>
            <person name="Gao Y."/>
            <person name="Liu J."/>
            <person name="Shao H."/>
            <person name="Ye R."/>
            <person name="Li L."/>
            <person name="Wei W."/>
            <person name="Wang X."/>
            <person name="Wang C."/>
            <person name="Huo Q."/>
            <person name="Li W."/>
            <person name="Guo W."/>
            <person name="Chen H."/>
            <person name="Chen S."/>
            <person name="Zhou L."/>
            <person name="Zhou L."/>
            <person name="Ni X."/>
            <person name="Tian J."/>
            <person name="Zhou Y."/>
            <person name="Sheng Y."/>
            <person name="Liu T."/>
            <person name="Pan Y."/>
            <person name="Xia L."/>
            <person name="Li J."/>
            <person name="Zhao F."/>
            <person name="Cao W."/>
        </authorList>
    </citation>
    <scope>NUCLEOTIDE SEQUENCE</scope>
    <source>
        <strain evidence="2">Rmic-2018</strain>
        <tissue evidence="2">Larvae</tissue>
    </source>
</reference>
<evidence type="ECO:0000256" key="1">
    <source>
        <dbReference type="SAM" id="MobiDB-lite"/>
    </source>
</evidence>
<dbReference type="Proteomes" id="UP000821866">
    <property type="component" value="Chromosome 3"/>
</dbReference>
<sequence length="325" mass="35605">MYERFWEKGFQYVASEAPFLAPFMQHVFTSAKSAMLLKVCKPQSGLLWSKQLRPKLKLSFNSWQLAQAMELSEHYSRLMESELQLPPLPEFRLGLDPHVHIPEEWIEAQKELVDRQGRLLHSVPRSPSSASMCLMASSQSAPLPFQAAAAAESHEALLYSVMTGTHMKVSGCIATETGQSNHNLGLFCETAGTYSRSAQRNLFGHASDSQLGDILYPKKSKGTLYTTVKNAENSKVVTDNPTISSPISSEAETGEASMPSKRRAKTCSLEKDSWGSEGLLHQSCGDSTGLLLSKPMENEPQGTQHGGGDTSLLPADTTDSLSPRE</sequence>
<dbReference type="AlphaFoldDB" id="A0A9J6EDU7"/>
<name>A0A9J6EDU7_RHIMP</name>
<keyword evidence="3" id="KW-1185">Reference proteome</keyword>
<comment type="caution">
    <text evidence="2">The sequence shown here is derived from an EMBL/GenBank/DDBJ whole genome shotgun (WGS) entry which is preliminary data.</text>
</comment>
<evidence type="ECO:0000313" key="3">
    <source>
        <dbReference type="Proteomes" id="UP000821866"/>
    </source>
</evidence>
<dbReference type="VEuPathDB" id="VectorBase:LOC119163326"/>
<feature type="region of interest" description="Disordered" evidence="1">
    <location>
        <begin position="236"/>
        <end position="325"/>
    </location>
</feature>
<gene>
    <name evidence="2" type="ORF">HPB51_025927</name>
</gene>
<reference evidence="2" key="1">
    <citation type="journal article" date="2020" name="Cell">
        <title>Large-Scale Comparative Analyses of Tick Genomes Elucidate Their Genetic Diversity and Vector Capacities.</title>
        <authorList>
            <consortium name="Tick Genome and Microbiome Consortium (TIGMIC)"/>
            <person name="Jia N."/>
            <person name="Wang J."/>
            <person name="Shi W."/>
            <person name="Du L."/>
            <person name="Sun Y."/>
            <person name="Zhan W."/>
            <person name="Jiang J.F."/>
            <person name="Wang Q."/>
            <person name="Zhang B."/>
            <person name="Ji P."/>
            <person name="Bell-Sakyi L."/>
            <person name="Cui X.M."/>
            <person name="Yuan T.T."/>
            <person name="Jiang B.G."/>
            <person name="Yang W.F."/>
            <person name="Lam T.T."/>
            <person name="Chang Q.C."/>
            <person name="Ding S.J."/>
            <person name="Wang X.J."/>
            <person name="Zhu J.G."/>
            <person name="Ruan X.D."/>
            <person name="Zhao L."/>
            <person name="Wei J.T."/>
            <person name="Ye R.Z."/>
            <person name="Que T.C."/>
            <person name="Du C.H."/>
            <person name="Zhou Y.H."/>
            <person name="Cheng J.X."/>
            <person name="Dai P.F."/>
            <person name="Guo W.B."/>
            <person name="Han X.H."/>
            <person name="Huang E.J."/>
            <person name="Li L.F."/>
            <person name="Wei W."/>
            <person name="Gao Y.C."/>
            <person name="Liu J.Z."/>
            <person name="Shao H.Z."/>
            <person name="Wang X."/>
            <person name="Wang C.C."/>
            <person name="Yang T.C."/>
            <person name="Huo Q.B."/>
            <person name="Li W."/>
            <person name="Chen H.Y."/>
            <person name="Chen S.E."/>
            <person name="Zhou L.G."/>
            <person name="Ni X.B."/>
            <person name="Tian J.H."/>
            <person name="Sheng Y."/>
            <person name="Liu T."/>
            <person name="Pan Y.S."/>
            <person name="Xia L.Y."/>
            <person name="Li J."/>
            <person name="Zhao F."/>
            <person name="Cao W.C."/>
        </authorList>
    </citation>
    <scope>NUCLEOTIDE SEQUENCE</scope>
    <source>
        <strain evidence="2">Rmic-2018</strain>
    </source>
</reference>
<evidence type="ECO:0000313" key="2">
    <source>
        <dbReference type="EMBL" id="KAH8032474.1"/>
    </source>
</evidence>
<dbReference type="EMBL" id="JABSTU010000005">
    <property type="protein sequence ID" value="KAH8032474.1"/>
    <property type="molecule type" value="Genomic_DNA"/>
</dbReference>
<organism evidence="2 3">
    <name type="scientific">Rhipicephalus microplus</name>
    <name type="common">Cattle tick</name>
    <name type="synonym">Boophilus microplus</name>
    <dbReference type="NCBI Taxonomy" id="6941"/>
    <lineage>
        <taxon>Eukaryota</taxon>
        <taxon>Metazoa</taxon>
        <taxon>Ecdysozoa</taxon>
        <taxon>Arthropoda</taxon>
        <taxon>Chelicerata</taxon>
        <taxon>Arachnida</taxon>
        <taxon>Acari</taxon>
        <taxon>Parasitiformes</taxon>
        <taxon>Ixodida</taxon>
        <taxon>Ixodoidea</taxon>
        <taxon>Ixodidae</taxon>
        <taxon>Rhipicephalinae</taxon>
        <taxon>Rhipicephalus</taxon>
        <taxon>Boophilus</taxon>
    </lineage>
</organism>
<feature type="compositionally biased region" description="Polar residues" evidence="1">
    <location>
        <begin position="236"/>
        <end position="251"/>
    </location>
</feature>
<proteinExistence type="predicted"/>